<keyword evidence="20" id="KW-1185">Reference proteome</keyword>
<keyword evidence="6 14" id="KW-0812">Transmembrane</keyword>
<keyword evidence="7 16" id="KW-0732">Signal</keyword>
<keyword evidence="10 15" id="KW-0798">TonB box</keyword>
<dbReference type="Gene3D" id="2.40.170.20">
    <property type="entry name" value="TonB-dependent receptor, beta-barrel domain"/>
    <property type="match status" value="1"/>
</dbReference>
<evidence type="ECO:0000256" key="16">
    <source>
        <dbReference type="SAM" id="SignalP"/>
    </source>
</evidence>
<proteinExistence type="inferred from homology"/>
<keyword evidence="8" id="KW-0408">Iron</keyword>
<dbReference type="InterPro" id="IPR012910">
    <property type="entry name" value="Plug_dom"/>
</dbReference>
<evidence type="ECO:0000256" key="7">
    <source>
        <dbReference type="ARBA" id="ARBA00022729"/>
    </source>
</evidence>
<feature type="domain" description="TonB-dependent receptor-like beta-barrel" evidence="17">
    <location>
        <begin position="271"/>
        <end position="647"/>
    </location>
</feature>
<keyword evidence="11 14" id="KW-0472">Membrane</keyword>
<evidence type="ECO:0000259" key="17">
    <source>
        <dbReference type="Pfam" id="PF00593"/>
    </source>
</evidence>
<evidence type="ECO:0000256" key="11">
    <source>
        <dbReference type="ARBA" id="ARBA00023136"/>
    </source>
</evidence>
<evidence type="ECO:0000256" key="14">
    <source>
        <dbReference type="PROSITE-ProRule" id="PRU01360"/>
    </source>
</evidence>
<evidence type="ECO:0000256" key="6">
    <source>
        <dbReference type="ARBA" id="ARBA00022692"/>
    </source>
</evidence>
<evidence type="ECO:0000256" key="3">
    <source>
        <dbReference type="ARBA" id="ARBA00022448"/>
    </source>
</evidence>
<organism evidence="19 20">
    <name type="scientific">Marinomonas polaris DSM 16579</name>
    <dbReference type="NCBI Taxonomy" id="1122206"/>
    <lineage>
        <taxon>Bacteria</taxon>
        <taxon>Pseudomonadati</taxon>
        <taxon>Pseudomonadota</taxon>
        <taxon>Gammaproteobacteria</taxon>
        <taxon>Oceanospirillales</taxon>
        <taxon>Oceanospirillaceae</taxon>
        <taxon>Marinomonas</taxon>
    </lineage>
</organism>
<evidence type="ECO:0000313" key="19">
    <source>
        <dbReference type="EMBL" id="SHF32001.1"/>
    </source>
</evidence>
<keyword evidence="3 14" id="KW-0813">Transport</keyword>
<dbReference type="InterPro" id="IPR010105">
    <property type="entry name" value="TonB_sidphr_rcpt"/>
</dbReference>
<evidence type="ECO:0000259" key="18">
    <source>
        <dbReference type="Pfam" id="PF07715"/>
    </source>
</evidence>
<dbReference type="InterPro" id="IPR039426">
    <property type="entry name" value="TonB-dep_rcpt-like"/>
</dbReference>
<keyword evidence="12" id="KW-0675">Receptor</keyword>
<keyword evidence="9" id="KW-0406">Ion transport</keyword>
<evidence type="ECO:0000256" key="1">
    <source>
        <dbReference type="ARBA" id="ARBA00004571"/>
    </source>
</evidence>
<evidence type="ECO:0000313" key="20">
    <source>
        <dbReference type="Proteomes" id="UP000184517"/>
    </source>
</evidence>
<feature type="domain" description="TonB-dependent receptor plug" evidence="18">
    <location>
        <begin position="68"/>
        <end position="164"/>
    </location>
</feature>
<evidence type="ECO:0000256" key="8">
    <source>
        <dbReference type="ARBA" id="ARBA00023004"/>
    </source>
</evidence>
<dbReference type="Gene3D" id="2.170.130.10">
    <property type="entry name" value="TonB-dependent receptor, plug domain"/>
    <property type="match status" value="1"/>
</dbReference>
<dbReference type="FunFam" id="2.170.130.10:FF:000001">
    <property type="entry name" value="Catecholate siderophore TonB-dependent receptor"/>
    <property type="match status" value="1"/>
</dbReference>
<keyword evidence="13 14" id="KW-0998">Cell outer membrane</keyword>
<dbReference type="PANTHER" id="PTHR32552:SF68">
    <property type="entry name" value="FERRICHROME OUTER MEMBRANE TRANSPORTER_PHAGE RECEPTOR"/>
    <property type="match status" value="1"/>
</dbReference>
<dbReference type="GO" id="GO:0015344">
    <property type="term" value="F:siderophore uptake transmembrane transporter activity"/>
    <property type="evidence" value="ECO:0007669"/>
    <property type="project" value="TreeGrafter"/>
</dbReference>
<feature type="chain" id="PRO_5012341231" evidence="16">
    <location>
        <begin position="25"/>
        <end position="682"/>
    </location>
</feature>
<dbReference type="PROSITE" id="PS52016">
    <property type="entry name" value="TONB_DEPENDENT_REC_3"/>
    <property type="match status" value="1"/>
</dbReference>
<dbReference type="InterPro" id="IPR036942">
    <property type="entry name" value="Beta-barrel_TonB_sf"/>
</dbReference>
<dbReference type="EMBL" id="FQVF01000007">
    <property type="protein sequence ID" value="SHF32001.1"/>
    <property type="molecule type" value="Genomic_DNA"/>
</dbReference>
<keyword evidence="4 14" id="KW-1134">Transmembrane beta strand</keyword>
<accession>A0A1M5AP16</accession>
<dbReference type="NCBIfam" id="TIGR01783">
    <property type="entry name" value="TonB-siderophor"/>
    <property type="match status" value="1"/>
</dbReference>
<evidence type="ECO:0000256" key="10">
    <source>
        <dbReference type="ARBA" id="ARBA00023077"/>
    </source>
</evidence>
<dbReference type="Pfam" id="PF00593">
    <property type="entry name" value="TonB_dep_Rec_b-barrel"/>
    <property type="match status" value="1"/>
</dbReference>
<name>A0A1M5AP16_9GAMM</name>
<dbReference type="AlphaFoldDB" id="A0A1M5AP16"/>
<evidence type="ECO:0000256" key="15">
    <source>
        <dbReference type="RuleBase" id="RU003357"/>
    </source>
</evidence>
<comment type="similarity">
    <text evidence="2 14 15">Belongs to the TonB-dependent receptor family.</text>
</comment>
<dbReference type="CDD" id="cd01347">
    <property type="entry name" value="ligand_gated_channel"/>
    <property type="match status" value="1"/>
</dbReference>
<feature type="signal peptide" evidence="16">
    <location>
        <begin position="1"/>
        <end position="24"/>
    </location>
</feature>
<dbReference type="STRING" id="1122206.SAMN02745753_01683"/>
<evidence type="ECO:0000256" key="13">
    <source>
        <dbReference type="ARBA" id="ARBA00023237"/>
    </source>
</evidence>
<dbReference type="GO" id="GO:0009279">
    <property type="term" value="C:cell outer membrane"/>
    <property type="evidence" value="ECO:0007669"/>
    <property type="project" value="UniProtKB-SubCell"/>
</dbReference>
<evidence type="ECO:0000256" key="12">
    <source>
        <dbReference type="ARBA" id="ARBA00023170"/>
    </source>
</evidence>
<dbReference type="GO" id="GO:0038023">
    <property type="term" value="F:signaling receptor activity"/>
    <property type="evidence" value="ECO:0007669"/>
    <property type="project" value="InterPro"/>
</dbReference>
<gene>
    <name evidence="19" type="ORF">SAMN02745753_01683</name>
</gene>
<reference evidence="20" key="1">
    <citation type="submission" date="2016-11" db="EMBL/GenBank/DDBJ databases">
        <authorList>
            <person name="Varghese N."/>
            <person name="Submissions S."/>
        </authorList>
    </citation>
    <scope>NUCLEOTIDE SEQUENCE [LARGE SCALE GENOMIC DNA]</scope>
    <source>
        <strain evidence="20">DSM 16579</strain>
    </source>
</reference>
<evidence type="ECO:0000256" key="2">
    <source>
        <dbReference type="ARBA" id="ARBA00009810"/>
    </source>
</evidence>
<comment type="subcellular location">
    <subcellularLocation>
        <location evidence="1 14">Cell outer membrane</location>
        <topology evidence="1 14">Multi-pass membrane protein</topology>
    </subcellularLocation>
</comment>
<dbReference type="GO" id="GO:0015891">
    <property type="term" value="P:siderophore transport"/>
    <property type="evidence" value="ECO:0007669"/>
    <property type="project" value="InterPro"/>
</dbReference>
<dbReference type="InterPro" id="IPR037066">
    <property type="entry name" value="Plug_dom_sf"/>
</dbReference>
<evidence type="ECO:0000256" key="9">
    <source>
        <dbReference type="ARBA" id="ARBA00023065"/>
    </source>
</evidence>
<keyword evidence="5" id="KW-0410">Iron transport</keyword>
<evidence type="ECO:0000256" key="4">
    <source>
        <dbReference type="ARBA" id="ARBA00022452"/>
    </source>
</evidence>
<dbReference type="PANTHER" id="PTHR32552">
    <property type="entry name" value="FERRICHROME IRON RECEPTOR-RELATED"/>
    <property type="match status" value="1"/>
</dbReference>
<dbReference type="Proteomes" id="UP000184517">
    <property type="component" value="Unassembled WGS sequence"/>
</dbReference>
<dbReference type="Pfam" id="PF07715">
    <property type="entry name" value="Plug"/>
    <property type="match status" value="1"/>
</dbReference>
<protein>
    <submittedName>
        <fullName evidence="19">Iron complex outermembrane recepter protein</fullName>
    </submittedName>
</protein>
<evidence type="ECO:0000256" key="5">
    <source>
        <dbReference type="ARBA" id="ARBA00022496"/>
    </source>
</evidence>
<dbReference type="InterPro" id="IPR000531">
    <property type="entry name" value="Beta-barrel_TonB"/>
</dbReference>
<dbReference type="SUPFAM" id="SSF56935">
    <property type="entry name" value="Porins"/>
    <property type="match status" value="1"/>
</dbReference>
<sequence length="682" mass="75030">MIIKSFILTPLAVAISLASFSALAQDGNVGDLSESVPDEVIPLVVQGYKGYAQELPTSGSKSDAEWLDIPQSVSVVTDTEMKDRGAVRLVDALDGVAGVNNTLGEGSRDQFVIRGFDAIRDIYRDGLRDDGNLQSYRSLANVEQVEIVKGPAGALYGRGSAGGIINLVTKRANGDEFTRLSTSYGSNDKFSGSIDTSTKLTDTINGRLNVEVRRSNSFVDYVNSDDYFIAPTFQFKPSDDHTVNLDIEVMHQNLVPYRGIPSKDGKPVDVSRHTFFGSKNDYQESDSVRVAIDDELKFGPDITWNNRVAFTRVTLEQQGTRQTTSAVTSANTVAQTVNDFGYDPRTTATLQSELKWDVGNQQLLFGADYNQIDIDLNLRNQSLPAKSIDDPIADNVASPGFPASRENTTKTIGLYVQDIVTLGDWSFTGNIRQDHMDLDQTTAAGVKSNNDDDKTSYRLGAVYRITDNMSAYTTFAKSWQLPYGGSFISPTLAEFYSTKLKEVGVKAYLLDDALMLNAAVFQIDQEQPQTDTNGFIVNKNQERHRGIELEARGQLTKQLSATASYTYLDAEDRDTGKKPNDVSDQLISLGTTYQLNDTWRFGGSVKYVGDRYAGNNEAVDLGDYTTVNAMASYQTGKHRVQFNAYNIFDEKYYLGSTDGTSGINSIGYGSPAEFMVSYSYEL</sequence>
<dbReference type="RefSeq" id="WP_084122289.1">
    <property type="nucleotide sequence ID" value="NZ_FQVF01000007.1"/>
</dbReference>